<protein>
    <submittedName>
        <fullName evidence="9">1-phosphatidylinositol-4-phosphate 5-kinase, putative</fullName>
    </submittedName>
</protein>
<evidence type="ECO:0000256" key="1">
    <source>
        <dbReference type="ARBA" id="ARBA00022723"/>
    </source>
</evidence>
<dbReference type="Proteomes" id="UP000030747">
    <property type="component" value="Unassembled WGS sequence"/>
</dbReference>
<dbReference type="Gene3D" id="3.30.40.10">
    <property type="entry name" value="Zinc/RING finger domain, C3HC4 (zinc finger)"/>
    <property type="match status" value="1"/>
</dbReference>
<keyword evidence="1" id="KW-0479">Metal-binding</keyword>
<dbReference type="InterPro" id="IPR011011">
    <property type="entry name" value="Znf_FYVE_PHD"/>
</dbReference>
<dbReference type="GeneID" id="25255097"/>
<name>U6KMQ3_EIMTE</name>
<evidence type="ECO:0000256" key="6">
    <source>
        <dbReference type="SAM" id="MobiDB-lite"/>
    </source>
</evidence>
<dbReference type="InterPro" id="IPR000306">
    <property type="entry name" value="Znf_FYVE"/>
</dbReference>
<evidence type="ECO:0000256" key="3">
    <source>
        <dbReference type="ARBA" id="ARBA00022833"/>
    </source>
</evidence>
<feature type="compositionally biased region" description="Low complexity" evidence="6">
    <location>
        <begin position="1662"/>
        <end position="1676"/>
    </location>
</feature>
<feature type="compositionally biased region" description="Low complexity" evidence="6">
    <location>
        <begin position="1020"/>
        <end position="1040"/>
    </location>
</feature>
<keyword evidence="5 9" id="KW-0418">Kinase</keyword>
<dbReference type="SUPFAM" id="SSF52029">
    <property type="entry name" value="GroEL apical domain-like"/>
    <property type="match status" value="1"/>
</dbReference>
<feature type="compositionally biased region" description="Low complexity" evidence="6">
    <location>
        <begin position="940"/>
        <end position="956"/>
    </location>
</feature>
<feature type="region of interest" description="Disordered" evidence="6">
    <location>
        <begin position="2641"/>
        <end position="2668"/>
    </location>
</feature>
<feature type="region of interest" description="Disordered" evidence="6">
    <location>
        <begin position="1651"/>
        <end position="1697"/>
    </location>
</feature>
<dbReference type="InterPro" id="IPR027484">
    <property type="entry name" value="PInositol-4-P-5-kinase_N"/>
</dbReference>
<keyword evidence="3" id="KW-0862">Zinc</keyword>
<dbReference type="SUPFAM" id="SSF57903">
    <property type="entry name" value="FYVE/PHD zinc finger"/>
    <property type="match status" value="1"/>
</dbReference>
<gene>
    <name evidence="9" type="ORF">ETH_00030090</name>
</gene>
<feature type="compositionally biased region" description="Basic and acidic residues" evidence="6">
    <location>
        <begin position="2655"/>
        <end position="2665"/>
    </location>
</feature>
<dbReference type="Pfam" id="PF01363">
    <property type="entry name" value="FYVE"/>
    <property type="match status" value="1"/>
</dbReference>
<dbReference type="Gene3D" id="3.50.7.10">
    <property type="entry name" value="GroEL"/>
    <property type="match status" value="1"/>
</dbReference>
<organism evidence="9 10">
    <name type="scientific">Eimeria tenella</name>
    <name type="common">Coccidian parasite</name>
    <dbReference type="NCBI Taxonomy" id="5802"/>
    <lineage>
        <taxon>Eukaryota</taxon>
        <taxon>Sar</taxon>
        <taxon>Alveolata</taxon>
        <taxon>Apicomplexa</taxon>
        <taxon>Conoidasida</taxon>
        <taxon>Coccidia</taxon>
        <taxon>Eucoccidiorida</taxon>
        <taxon>Eimeriorina</taxon>
        <taxon>Eimeriidae</taxon>
        <taxon>Eimeria</taxon>
    </lineage>
</organism>
<evidence type="ECO:0000259" key="8">
    <source>
        <dbReference type="PROSITE" id="PS51455"/>
    </source>
</evidence>
<feature type="region of interest" description="Disordered" evidence="6">
    <location>
        <begin position="2348"/>
        <end position="2381"/>
    </location>
</feature>
<proteinExistence type="predicted"/>
<dbReference type="InterPro" id="IPR002498">
    <property type="entry name" value="PInositol-4-P-4/5-kinase_core"/>
</dbReference>
<dbReference type="PANTHER" id="PTHR45748">
    <property type="entry name" value="1-PHOSPHATIDYLINOSITOL 3-PHOSPHATE 5-KINASE-RELATED"/>
    <property type="match status" value="1"/>
</dbReference>
<dbReference type="VEuPathDB" id="ToxoDB:ETH2_0604500"/>
<feature type="compositionally biased region" description="Low complexity" evidence="6">
    <location>
        <begin position="1149"/>
        <end position="1162"/>
    </location>
</feature>
<keyword evidence="5" id="KW-0547">Nucleotide-binding</keyword>
<dbReference type="SUPFAM" id="SSF56104">
    <property type="entry name" value="SAICAR synthase-like"/>
    <property type="match status" value="2"/>
</dbReference>
<dbReference type="VEuPathDB" id="ToxoDB:ETH_00030090"/>
<dbReference type="PROSITE" id="PS51455">
    <property type="entry name" value="PIPK"/>
    <property type="match status" value="1"/>
</dbReference>
<dbReference type="OrthoDB" id="660555at2759"/>
<evidence type="ECO:0000313" key="10">
    <source>
        <dbReference type="Proteomes" id="UP000030747"/>
    </source>
</evidence>
<dbReference type="RefSeq" id="XP_013228934.1">
    <property type="nucleotide sequence ID" value="XM_013373480.1"/>
</dbReference>
<dbReference type="PROSITE" id="PS50178">
    <property type="entry name" value="ZF_FYVE"/>
    <property type="match status" value="1"/>
</dbReference>
<dbReference type="Pfam" id="PF01504">
    <property type="entry name" value="PIP5K"/>
    <property type="match status" value="1"/>
</dbReference>
<dbReference type="InterPro" id="IPR027409">
    <property type="entry name" value="GroEL-like_apical_dom_sf"/>
</dbReference>
<dbReference type="InterPro" id="IPR017455">
    <property type="entry name" value="Znf_FYVE-rel"/>
</dbReference>
<feature type="region of interest" description="Disordered" evidence="6">
    <location>
        <begin position="1015"/>
        <end position="1051"/>
    </location>
</feature>
<dbReference type="GO" id="GO:0005524">
    <property type="term" value="F:ATP binding"/>
    <property type="evidence" value="ECO:0007669"/>
    <property type="project" value="UniProtKB-UniRule"/>
</dbReference>
<dbReference type="Gene3D" id="3.30.810.10">
    <property type="entry name" value="2-Layer Sandwich"/>
    <property type="match status" value="1"/>
</dbReference>
<keyword evidence="2 4" id="KW-0863">Zinc-finger</keyword>
<accession>U6KMQ3</accession>
<dbReference type="EMBL" id="HG673812">
    <property type="protein sequence ID" value="CDJ38096.1"/>
    <property type="molecule type" value="Genomic_DNA"/>
</dbReference>
<reference evidence="9" key="2">
    <citation type="submission" date="2013-10" db="EMBL/GenBank/DDBJ databases">
        <authorList>
            <person name="Aslett M."/>
        </authorList>
    </citation>
    <scope>NUCLEOTIDE SEQUENCE [LARGE SCALE GENOMIC DNA]</scope>
    <source>
        <strain evidence="9">Houghton</strain>
    </source>
</reference>
<evidence type="ECO:0000259" key="7">
    <source>
        <dbReference type="PROSITE" id="PS50178"/>
    </source>
</evidence>
<feature type="region of interest" description="Disordered" evidence="6">
    <location>
        <begin position="2067"/>
        <end position="2094"/>
    </location>
</feature>
<feature type="domain" description="PIPK" evidence="8">
    <location>
        <begin position="2139"/>
        <end position="2596"/>
    </location>
</feature>
<feature type="region of interest" description="Disordered" evidence="6">
    <location>
        <begin position="1143"/>
        <end position="1162"/>
    </location>
</feature>
<dbReference type="Gene3D" id="3.30.800.10">
    <property type="entry name" value="Phosphatidylinositol Phosphate Kinase II Beta"/>
    <property type="match status" value="1"/>
</dbReference>
<dbReference type="GO" id="GO:0052742">
    <property type="term" value="F:phosphatidylinositol kinase activity"/>
    <property type="evidence" value="ECO:0007669"/>
    <property type="project" value="InterPro"/>
</dbReference>
<dbReference type="GO" id="GO:0046488">
    <property type="term" value="P:phosphatidylinositol metabolic process"/>
    <property type="evidence" value="ECO:0007669"/>
    <property type="project" value="UniProtKB-UniRule"/>
</dbReference>
<reference evidence="9" key="1">
    <citation type="submission" date="2013-10" db="EMBL/GenBank/DDBJ databases">
        <title>Genomic analysis of the causative agents of coccidiosis in chickens.</title>
        <authorList>
            <person name="Reid A.J."/>
            <person name="Blake D."/>
            <person name="Billington K."/>
            <person name="Browne H."/>
            <person name="Dunn M."/>
            <person name="Hung S."/>
            <person name="Kawahara F."/>
            <person name="Miranda-Saavedra D."/>
            <person name="Mourier T."/>
            <person name="Nagra H."/>
            <person name="Otto T.D."/>
            <person name="Rawlings N."/>
            <person name="Sanchez A."/>
            <person name="Sanders M."/>
            <person name="Subramaniam C."/>
            <person name="Tay Y."/>
            <person name="Dear P."/>
            <person name="Doerig C."/>
            <person name="Gruber A."/>
            <person name="Parkinson J."/>
            <person name="Shirley M."/>
            <person name="Wan K.L."/>
            <person name="Berriman M."/>
            <person name="Tomley F."/>
            <person name="Pain A."/>
        </authorList>
    </citation>
    <scope>NUCLEOTIDE SEQUENCE [LARGE SCALE GENOMIC DNA]</scope>
    <source>
        <strain evidence="9">Houghton</strain>
    </source>
</reference>
<keyword evidence="5" id="KW-0067">ATP-binding</keyword>
<dbReference type="SMART" id="SM00064">
    <property type="entry name" value="FYVE"/>
    <property type="match status" value="1"/>
</dbReference>
<feature type="region of interest" description="Disordered" evidence="6">
    <location>
        <begin position="2715"/>
        <end position="2737"/>
    </location>
</feature>
<feature type="region of interest" description="Disordered" evidence="6">
    <location>
        <begin position="862"/>
        <end position="911"/>
    </location>
</feature>
<evidence type="ECO:0000256" key="5">
    <source>
        <dbReference type="PROSITE-ProRule" id="PRU00781"/>
    </source>
</evidence>
<sequence>MAVWVSDSEVVECFGCGAPFSALRRRHHCRLCGAIYCSSCSSSCCLSVVGGPQGQEASSSIRLCVFCVRNAHKQQQLLGPLTKLQRHPIPTSHSQASHWGVRTPKQRLQGAPHAALLAHECRLPTAGGPWPNPHGHCSGADRVSSSSDSNCDSKSSSSRTCSSVANGTYALSLLRQSVLSHCVLEGLPAAAACVLLRLILSVVSALHASAAAAAVSLGDCVHVCCFPGQSMSDSRAFPGVVLPLLLQHKQQQQLLPLHQARVLLVHGDLQLGGRVAEGPPGRFTHLETVQRRHTLALRVLLQQLALLQPNLLLLSGSLPLSLLLRLAALKIVAVPGVPFASLLRASRATGAPLWASLELAAARAAAETAQQQQQTVLGSCSVHWGAPTPGAPSHLILSDCPPSSFWTICLVLPTSAATAAAPTSAWPEVKVSGKDQEAETYRRVLWRGLCAAFALQQELKFIAACCYPGGGPQGPLWIEAATKRQLLLPQSEESPGPGLEKLPQDDDSITGASRVQTLCSNTPASTVLQQREQQDSSNSDSTGAVADAATAMVNKLLESTFRQRPLKCWLQCCSISVGSGGPRDLERRLLECMCSLEGPPSSTKYPPTVAAAAAAAAATNCPAVAAVQLLTVIDGEKEGLPNCNLDIPGAPPVDPTDLGEPLRVPTSNGTCGIRPLHRAFQTTAPSAAEAAPEAAVRNAIAAAAASAPAFREEKDVGHERRRLGTLLLRRAFSLEAQIVSLGITWSCRLQQCATGAGSPWASGAVACLGPLGAPWSPGSTGTSGALRRCPCALAFSPFGATLREVASRWCLFLQQHPGSRSCPAGDSRCRRPLNEHSLAFTRDTNRVVVTFNEGLLVPQGEVSRAPAAARRRSRYEGSPMLSPLPPARTAEATANATGDKPAATEAAASTAADSVRCNSKLEDALFSAKDLPSALSEPIRAASAERTAETTGTEGSWDCTEKNGGPAGVDWWQTCRRCGGGALGASEDIGRYGDLPFIRFLELLLTDETLRGDGTRSGALQQQQQMDQQQGVLQQQQHQQLEQEREQVLNGDKGAPSCPHYIFRDRTFYFASGNATLAFSHQSLTVYSICKKGAPHQLLKPISRIPTCRDSTDPAADASVTEAAAVATNESAASPTALLSSEAGKPVHTPAKPAPVAAASKAPAAAPGGGAAAAALADDGTSLASCQQQEDACLSGSVCCTARRQLHEAAKAVAAAAIEGAPGGLYAAVTGWLTGVSLKGTAAGSSPSALEGGCALSQALQKSLEGSVRCLLENKVSWATRGRTFLTSTAAAVERQIKATEKQQQLLIQGAPLEIRSPLCSCVAGPSDQGASTGPPGGPLWRLWSTICKLLVEHQRSLSLLLQELQQAAAILMLFSFSLQQVTLKRQQQQGPACSKENQAAAAKRSQNNAPGMTLAEKGCYCWKTAERLLRACDFSWFCLDKYFEVCCSVLFKRFACGAEDALREAKLPGSPSLLPLVIPTNDTASQQEGAAASVDPAAAPVATADSIAAAEEQSPRKSAGFVVLTGIRTPRENDSLFWSAATGQGPTAAAAAAAATATAKETSVATVEPRPSKRTVYYTGKMIPLLLHPPAVTPTVSDTRDGRLYSPTTTDAAATAASAASGVAAAPPQSRRHRSASCEVVWRVVKEEDASVSPASPAGEEGAPLGAPLADAGAPEETRADRSTAESGRPFTAAANSKGFQSAARCLESAGRVTVNRIPAGVPTLALAASATSSAATTNKPAAAAAASRLLMPPAFGAACGLPGTFKVDHFHSGPPQQPCRRFSSWQPLSAALAAASSLTGKSDAALLGSNCTTPSRETVCLHRLRHLTAGALHALEASVSDILARPKEGLHDFLPHQESKDVGALIASAILSPAATHQLKRRWTTEFVNTPGACCGGLCGKCINPTGAPAKCPPEAQVKASKEDSTHASAEAFAEAAPLEPYESSKPCLCCLGTCAVELCRARRLAKTRSSSRVVNASSCGGKQAHSEPKIPRSSETCASKERWSVWGGPCSRGCLLLPSALAVVLAELSEGFLEESKNPWGGFSRTDCKSQPLVCEGPLKARSFQGRGDAVNPEETKGTGNGQGSLRRHPGQSSPRGLLACDLFSCCLFVPPFCCANSPVPAEGVSFAAHFQTLVALSPEESTLGIPWWLRESPGCESLHSPALQDEANETELRLLRSVLEAPIDSGEQHVQVHQLGDDRSHSVTLFFAPQFHILRHLLCGDDLQFCCSIKSATPVKLFGGKSGASFTLSSDGVYVLKELNRHEVKLLLCQSDSFFRHFSRVLLEGRPSALTPILGLFQVKNAINGDKRYYVALSNLRYREGGAPKGPIRVFDLKGLGRQRYIPETDSHAIHSGTNSSSNSGTGGGAAARRAGRQNRTAAAMLKEAAASTATPAANDAAAVSSDENYSPKILAATEEPFSSKDASFPAAGEGLFRFFSTATPPATPAVTAAEARATTEISAAAAAAGEFETLDVHAALECVPVLWDQNFREYSRGFALCMHSSDVCAFREALRQDLSLLQRLEVVDYSLLVVVYEDTAEICFGLIDFFRKYTWDKHVEKLGKALAYMTSGLQPTVLSPGDYRQRFTETLREFFAPALPSLLPVSLHTLRALAASLTPTDTYPQGTHLSGAVAAALEDSETAQRTAESAVAEAGRREERRSTCAEEPTVPFPEAAVPAEGRLSSGVLSRSSTGPLPSFAACLAAIVRDQQQRDAAGTWGSGNKCDRCGETPASLR</sequence>
<dbReference type="SMART" id="SM00330">
    <property type="entry name" value="PIPKc"/>
    <property type="match status" value="1"/>
</dbReference>
<keyword evidence="5" id="KW-0808">Transferase</keyword>
<keyword evidence="10" id="KW-1185">Reference proteome</keyword>
<dbReference type="InterPro" id="IPR013083">
    <property type="entry name" value="Znf_RING/FYVE/PHD"/>
</dbReference>
<evidence type="ECO:0000256" key="4">
    <source>
        <dbReference type="PROSITE-ProRule" id="PRU00091"/>
    </source>
</evidence>
<evidence type="ECO:0000256" key="2">
    <source>
        <dbReference type="ARBA" id="ARBA00022771"/>
    </source>
</evidence>
<dbReference type="GO" id="GO:0008270">
    <property type="term" value="F:zinc ion binding"/>
    <property type="evidence" value="ECO:0007669"/>
    <property type="project" value="UniProtKB-KW"/>
</dbReference>
<feature type="domain" description="FYVE-type" evidence="7">
    <location>
        <begin position="7"/>
        <end position="72"/>
    </location>
</feature>
<feature type="region of interest" description="Disordered" evidence="6">
    <location>
        <begin position="937"/>
        <end position="962"/>
    </location>
</feature>
<evidence type="ECO:0000313" key="9">
    <source>
        <dbReference type="EMBL" id="CDJ38096.1"/>
    </source>
</evidence>
<dbReference type="InterPro" id="IPR027483">
    <property type="entry name" value="PInositol-4-P-4/5-kinase_C_sf"/>
</dbReference>